<name>A0ABW3Z6P7_9HYPH</name>
<keyword evidence="2" id="KW-0238">DNA-binding</keyword>
<evidence type="ECO:0000313" key="5">
    <source>
        <dbReference type="EMBL" id="MFD1331946.1"/>
    </source>
</evidence>
<evidence type="ECO:0000259" key="4">
    <source>
        <dbReference type="PROSITE" id="PS50987"/>
    </source>
</evidence>
<dbReference type="InterPro" id="IPR036390">
    <property type="entry name" value="WH_DNA-bd_sf"/>
</dbReference>
<feature type="domain" description="HTH arsR-type" evidence="4">
    <location>
        <begin position="4"/>
        <end position="98"/>
    </location>
</feature>
<keyword evidence="6" id="KW-1185">Reference proteome</keyword>
<evidence type="ECO:0000313" key="6">
    <source>
        <dbReference type="Proteomes" id="UP001597171"/>
    </source>
</evidence>
<accession>A0ABW3Z6P7</accession>
<sequence>MTQPTAQQIDGAAAIFKALADPARLAILIRLADAERSVSELAAIGSDRIGTVSARLQVLFNARLLTRRREGQTILYGLADRHVAALVANAVEHACEDHRTGDDPHG</sequence>
<dbReference type="Gene3D" id="1.10.10.10">
    <property type="entry name" value="Winged helix-like DNA-binding domain superfamily/Winged helix DNA-binding domain"/>
    <property type="match status" value="1"/>
</dbReference>
<evidence type="ECO:0000256" key="2">
    <source>
        <dbReference type="ARBA" id="ARBA00023125"/>
    </source>
</evidence>
<dbReference type="PANTHER" id="PTHR43132:SF6">
    <property type="entry name" value="HTH-TYPE TRANSCRIPTIONAL REPRESSOR CZRA"/>
    <property type="match status" value="1"/>
</dbReference>
<protein>
    <submittedName>
        <fullName evidence="5">ArsR/SmtB family transcription factor</fullName>
    </submittedName>
</protein>
<keyword evidence="3" id="KW-0804">Transcription</keyword>
<dbReference type="PANTHER" id="PTHR43132">
    <property type="entry name" value="ARSENICAL RESISTANCE OPERON REPRESSOR ARSR-RELATED"/>
    <property type="match status" value="1"/>
</dbReference>
<dbReference type="InterPro" id="IPR001845">
    <property type="entry name" value="HTH_ArsR_DNA-bd_dom"/>
</dbReference>
<evidence type="ECO:0000256" key="3">
    <source>
        <dbReference type="ARBA" id="ARBA00023163"/>
    </source>
</evidence>
<dbReference type="PRINTS" id="PR00778">
    <property type="entry name" value="HTHARSR"/>
</dbReference>
<dbReference type="Proteomes" id="UP001597171">
    <property type="component" value="Unassembled WGS sequence"/>
</dbReference>
<proteinExistence type="predicted"/>
<evidence type="ECO:0000256" key="1">
    <source>
        <dbReference type="ARBA" id="ARBA00023015"/>
    </source>
</evidence>
<dbReference type="RefSeq" id="WP_378775178.1">
    <property type="nucleotide sequence ID" value="NZ_JBHTMX010000051.1"/>
</dbReference>
<dbReference type="InterPro" id="IPR011991">
    <property type="entry name" value="ArsR-like_HTH"/>
</dbReference>
<dbReference type="InterPro" id="IPR036388">
    <property type="entry name" value="WH-like_DNA-bd_sf"/>
</dbReference>
<dbReference type="InterPro" id="IPR051011">
    <property type="entry name" value="Metal_resp_trans_reg"/>
</dbReference>
<gene>
    <name evidence="5" type="ORF">ACFQ4O_08025</name>
</gene>
<dbReference type="EMBL" id="JBHTMX010000051">
    <property type="protein sequence ID" value="MFD1331946.1"/>
    <property type="molecule type" value="Genomic_DNA"/>
</dbReference>
<dbReference type="PROSITE" id="PS50987">
    <property type="entry name" value="HTH_ARSR_2"/>
    <property type="match status" value="1"/>
</dbReference>
<dbReference type="NCBIfam" id="NF033788">
    <property type="entry name" value="HTH_metalloreg"/>
    <property type="match status" value="1"/>
</dbReference>
<dbReference type="SUPFAM" id="SSF46785">
    <property type="entry name" value="Winged helix' DNA-binding domain"/>
    <property type="match status" value="1"/>
</dbReference>
<dbReference type="SMART" id="SM00418">
    <property type="entry name" value="HTH_ARSR"/>
    <property type="match status" value="1"/>
</dbReference>
<comment type="caution">
    <text evidence="5">The sequence shown here is derived from an EMBL/GenBank/DDBJ whole genome shotgun (WGS) entry which is preliminary data.</text>
</comment>
<organism evidence="5 6">
    <name type="scientific">Methylopila musalis</name>
    <dbReference type="NCBI Taxonomy" id="1134781"/>
    <lineage>
        <taxon>Bacteria</taxon>
        <taxon>Pseudomonadati</taxon>
        <taxon>Pseudomonadota</taxon>
        <taxon>Alphaproteobacteria</taxon>
        <taxon>Hyphomicrobiales</taxon>
        <taxon>Methylopilaceae</taxon>
        <taxon>Methylopila</taxon>
    </lineage>
</organism>
<dbReference type="CDD" id="cd00090">
    <property type="entry name" value="HTH_ARSR"/>
    <property type="match status" value="1"/>
</dbReference>
<keyword evidence="1" id="KW-0805">Transcription regulation</keyword>
<reference evidence="6" key="1">
    <citation type="journal article" date="2019" name="Int. J. Syst. Evol. Microbiol.">
        <title>The Global Catalogue of Microorganisms (GCM) 10K type strain sequencing project: providing services to taxonomists for standard genome sequencing and annotation.</title>
        <authorList>
            <consortium name="The Broad Institute Genomics Platform"/>
            <consortium name="The Broad Institute Genome Sequencing Center for Infectious Disease"/>
            <person name="Wu L."/>
            <person name="Ma J."/>
        </authorList>
    </citation>
    <scope>NUCLEOTIDE SEQUENCE [LARGE SCALE GENOMIC DNA]</scope>
    <source>
        <strain evidence="6">CCUG 61696</strain>
    </source>
</reference>